<dbReference type="EMBL" id="VSSQ01000058">
    <property type="protein sequence ID" value="MPL71320.1"/>
    <property type="molecule type" value="Genomic_DNA"/>
</dbReference>
<proteinExistence type="predicted"/>
<feature type="domain" description="AMP-dependent synthetase/ligase" evidence="1">
    <location>
        <begin position="74"/>
        <end position="253"/>
    </location>
</feature>
<dbReference type="AlphaFoldDB" id="A0A644TWN6"/>
<dbReference type="InterPro" id="IPR000873">
    <property type="entry name" value="AMP-dep_synth/lig_dom"/>
</dbReference>
<comment type="caution">
    <text evidence="2">The sequence shown here is derived from an EMBL/GenBank/DDBJ whole genome shotgun (WGS) entry which is preliminary data.</text>
</comment>
<dbReference type="InterPro" id="IPR017720">
    <property type="entry name" value="Coenzyme_F390_Synthase"/>
</dbReference>
<dbReference type="PANTHER" id="PTHR43845:SF1">
    <property type="entry name" value="BLR5969 PROTEIN"/>
    <property type="match status" value="1"/>
</dbReference>
<dbReference type="Pfam" id="PF00501">
    <property type="entry name" value="AMP-binding"/>
    <property type="match status" value="1"/>
</dbReference>
<sequence>MNKKNLYYNEKIETMDRGDLDSLIDEKVKYTIKYAYENSKFYKKWFDKNNIEINFIKTHEDLRELPLISGSTIKKNQPPSTNAFNFKSADNKSIVSIHETSGTTGTPKSFFLTNNDWDKYIEKYGRAFKSQGFKSNDYLIMCASYGMNIGAESMSLAAKKLNITTIPEGKCTFPIRILKNYKPTSIVGSIFKFLRLANRMKENKLEPKDSSIKRLVAGGESFSDESRKYIEEIWGVDVYNTYGSTEGTMCGECSEKNGIHVPEDLIHLDIYNNNVEADPNMRLENLSEDSNFNCSESCFLEDGEKGKIILTTLLSKGDKAGTLLINYDTDDSSSVITRDKCDCGRTHMKINNPTRDAETVNIFDNEINRVDIEAGVFQRENMEYLTGEYESFLYGDNTQNTLRISVECKNLSNLDQEIIENNFIESILRKNDDLKEKYYNNEFEIIFNFLEKGKLEFYKVKGRPKRLIDRR</sequence>
<accession>A0A644TWN6</accession>
<name>A0A644TWN6_9ZZZZ</name>
<dbReference type="EC" id="6.2.1.30" evidence="2"/>
<protein>
    <submittedName>
        <fullName evidence="2">Phenylacetate-coenzyme A ligase</fullName>
        <ecNumber evidence="2">6.2.1.30</ecNumber>
    </submittedName>
</protein>
<dbReference type="PANTHER" id="PTHR43845">
    <property type="entry name" value="BLR5969 PROTEIN"/>
    <property type="match status" value="1"/>
</dbReference>
<dbReference type="InterPro" id="IPR042099">
    <property type="entry name" value="ANL_N_sf"/>
</dbReference>
<evidence type="ECO:0000259" key="1">
    <source>
        <dbReference type="Pfam" id="PF00501"/>
    </source>
</evidence>
<dbReference type="SUPFAM" id="SSF56801">
    <property type="entry name" value="Acetyl-CoA synthetase-like"/>
    <property type="match status" value="1"/>
</dbReference>
<evidence type="ECO:0000313" key="2">
    <source>
        <dbReference type="EMBL" id="MPL71320.1"/>
    </source>
</evidence>
<dbReference type="GO" id="GO:0047475">
    <property type="term" value="F:phenylacetate-CoA ligase activity"/>
    <property type="evidence" value="ECO:0007669"/>
    <property type="project" value="UniProtKB-EC"/>
</dbReference>
<reference evidence="2" key="1">
    <citation type="submission" date="2019-08" db="EMBL/GenBank/DDBJ databases">
        <authorList>
            <person name="Kucharzyk K."/>
            <person name="Murdoch R.W."/>
            <person name="Higgins S."/>
            <person name="Loffler F."/>
        </authorList>
    </citation>
    <scope>NUCLEOTIDE SEQUENCE</scope>
</reference>
<keyword evidence="2" id="KW-0436">Ligase</keyword>
<dbReference type="NCBIfam" id="TIGR03335">
    <property type="entry name" value="F390_ftsA"/>
    <property type="match status" value="1"/>
</dbReference>
<dbReference type="Gene3D" id="3.40.50.12780">
    <property type="entry name" value="N-terminal domain of ligase-like"/>
    <property type="match status" value="1"/>
</dbReference>
<gene>
    <name evidence="2" type="ORF">SDC9_17095</name>
</gene>
<organism evidence="2">
    <name type="scientific">bioreactor metagenome</name>
    <dbReference type="NCBI Taxonomy" id="1076179"/>
    <lineage>
        <taxon>unclassified sequences</taxon>
        <taxon>metagenomes</taxon>
        <taxon>ecological metagenomes</taxon>
    </lineage>
</organism>